<evidence type="ECO:0000256" key="1">
    <source>
        <dbReference type="SAM" id="MobiDB-lite"/>
    </source>
</evidence>
<evidence type="ECO:0000313" key="2">
    <source>
        <dbReference type="Ensembl" id="ENSMMSP00000006605.1"/>
    </source>
</evidence>
<accession>A0A8C6CU03</accession>
<keyword evidence="3" id="KW-1185">Reference proteome</keyword>
<reference evidence="2" key="1">
    <citation type="submission" date="2025-08" db="UniProtKB">
        <authorList>
            <consortium name="Ensembl"/>
        </authorList>
    </citation>
    <scope>IDENTIFICATION</scope>
</reference>
<dbReference type="GO" id="GO:0034237">
    <property type="term" value="F:protein kinase A regulatory subunit binding"/>
    <property type="evidence" value="ECO:0007669"/>
    <property type="project" value="TreeGrafter"/>
</dbReference>
<feature type="compositionally biased region" description="Polar residues" evidence="1">
    <location>
        <begin position="16"/>
        <end position="27"/>
    </location>
</feature>
<name>A0A8C6CU03_MOSMO</name>
<dbReference type="AlphaFoldDB" id="A0A8C6CU03"/>
<dbReference type="Ensembl" id="ENSMMST00000007276.1">
    <property type="protein sequence ID" value="ENSMMSP00000006605.1"/>
    <property type="gene ID" value="ENSMMSG00000005095.1"/>
</dbReference>
<evidence type="ECO:0000313" key="3">
    <source>
        <dbReference type="Proteomes" id="UP000694544"/>
    </source>
</evidence>
<dbReference type="PANTHER" id="PTHR35075">
    <property type="entry name" value="A-KINASE ANCHOR PROTEIN 14"/>
    <property type="match status" value="1"/>
</dbReference>
<dbReference type="GO" id="GO:0005952">
    <property type="term" value="C:cAMP-dependent protein kinase complex"/>
    <property type="evidence" value="ECO:0007669"/>
    <property type="project" value="TreeGrafter"/>
</dbReference>
<reference evidence="2" key="2">
    <citation type="submission" date="2025-09" db="UniProtKB">
        <authorList>
            <consortium name="Ensembl"/>
        </authorList>
    </citation>
    <scope>IDENTIFICATION</scope>
</reference>
<proteinExistence type="predicted"/>
<protein>
    <submittedName>
        <fullName evidence="2">Uncharacterized protein</fullName>
    </submittedName>
</protein>
<dbReference type="Proteomes" id="UP000694544">
    <property type="component" value="Unplaced"/>
</dbReference>
<organism evidence="2 3">
    <name type="scientific">Moschus moschiferus</name>
    <name type="common">Siberian musk deer</name>
    <name type="synonym">Moschus sibiricus</name>
    <dbReference type="NCBI Taxonomy" id="68415"/>
    <lineage>
        <taxon>Eukaryota</taxon>
        <taxon>Metazoa</taxon>
        <taxon>Chordata</taxon>
        <taxon>Craniata</taxon>
        <taxon>Vertebrata</taxon>
        <taxon>Euteleostomi</taxon>
        <taxon>Mammalia</taxon>
        <taxon>Eutheria</taxon>
        <taxon>Laurasiatheria</taxon>
        <taxon>Artiodactyla</taxon>
        <taxon>Ruminantia</taxon>
        <taxon>Pecora</taxon>
        <taxon>Moschidae</taxon>
        <taxon>Moschus</taxon>
    </lineage>
</organism>
<sequence length="104" mass="11534">MNVTKNVRFKEEANEDQGSTSQGKATENLQDITEIALTLTKDAITAAVKSAEEAENPVRNINWITHGEFTEEKGRKQVEEFVLVSPLATPALHTRAKNDKKDPV</sequence>
<dbReference type="GeneTree" id="ENSGT00950000184857"/>
<feature type="region of interest" description="Disordered" evidence="1">
    <location>
        <begin position="1"/>
        <end position="27"/>
    </location>
</feature>
<dbReference type="InterPro" id="IPR053084">
    <property type="entry name" value="AKAP"/>
</dbReference>
<dbReference type="PANTHER" id="PTHR35075:SF1">
    <property type="entry name" value="A-KINASE ANCHOR PROTEIN 14"/>
    <property type="match status" value="1"/>
</dbReference>